<dbReference type="InterPro" id="IPR029058">
    <property type="entry name" value="AB_hydrolase_fold"/>
</dbReference>
<organism evidence="5 6">
    <name type="scientific">Corynebacterium spheniscorum</name>
    <dbReference type="NCBI Taxonomy" id="185761"/>
    <lineage>
        <taxon>Bacteria</taxon>
        <taxon>Bacillati</taxon>
        <taxon>Actinomycetota</taxon>
        <taxon>Actinomycetes</taxon>
        <taxon>Mycobacteriales</taxon>
        <taxon>Corynebacteriaceae</taxon>
        <taxon>Corynebacterium</taxon>
    </lineage>
</organism>
<evidence type="ECO:0000256" key="1">
    <source>
        <dbReference type="ARBA" id="ARBA00007534"/>
    </source>
</evidence>
<sequence>MCFDVEDLPAFKLERHANRTMFSFISKTHRNIHRSIDRSTGRIIGRKVQRPGKRAALSVLSALSIALGSSFSGALTHMPVAEAGTMNYGQCPDNVIVVARGSQQNDQIVRTQYNPQSPYISNGYEERNIRGMLLQLEQRHPGVMKNTMVLGLLPEYYAAAFPTPEVAEDGDELTAAEAAQRIAQILRHIPAHIVATTAIQGFQESYRNGLAGTVRAINDFEAETGCHPDYILVGYSQGTMVLGDAEHMLAERGQLAGVVHLGDPYRVPGVEGNFGYPRVGKGLLTYAPVIWPTTPPVEGVPRINYCIRDDIICDTSPTAAKISAHTVGGTHVHYFLDKFPAGEDDERVLDTLASWLQPKNV</sequence>
<accession>A0A1I2QNP7</accession>
<keyword evidence="3" id="KW-0378">Hydrolase</keyword>
<keyword evidence="6" id="KW-1185">Reference proteome</keyword>
<proteinExistence type="inferred from homology"/>
<dbReference type="AlphaFoldDB" id="A0A1I2QNP7"/>
<dbReference type="PANTHER" id="PTHR33630:SF9">
    <property type="entry name" value="CUTINASE 4"/>
    <property type="match status" value="1"/>
</dbReference>
<keyword evidence="4" id="KW-1015">Disulfide bond</keyword>
<dbReference type="SMART" id="SM01110">
    <property type="entry name" value="Cutinase"/>
    <property type="match status" value="1"/>
</dbReference>
<name>A0A1I2QNP7_9CORY</name>
<dbReference type="EMBL" id="FOPJ01000002">
    <property type="protein sequence ID" value="SFG27847.1"/>
    <property type="molecule type" value="Genomic_DNA"/>
</dbReference>
<dbReference type="PANTHER" id="PTHR33630">
    <property type="entry name" value="CUTINASE RV1984C-RELATED-RELATED"/>
    <property type="match status" value="1"/>
</dbReference>
<dbReference type="Proteomes" id="UP000199065">
    <property type="component" value="Unassembled WGS sequence"/>
</dbReference>
<reference evidence="5 6" key="1">
    <citation type="submission" date="2016-10" db="EMBL/GenBank/DDBJ databases">
        <authorList>
            <person name="de Groot N.N."/>
        </authorList>
    </citation>
    <scope>NUCLEOTIDE SEQUENCE [LARGE SCALE GENOMIC DNA]</scope>
    <source>
        <strain>J11</strain>
        <strain evidence="6">PG 39</strain>
    </source>
</reference>
<dbReference type="GO" id="GO:0052689">
    <property type="term" value="F:carboxylic ester hydrolase activity"/>
    <property type="evidence" value="ECO:0007669"/>
    <property type="project" value="UniProtKB-KW"/>
</dbReference>
<protein>
    <submittedName>
        <fullName evidence="5">Cutinase</fullName>
    </submittedName>
</protein>
<evidence type="ECO:0000256" key="2">
    <source>
        <dbReference type="ARBA" id="ARBA00022487"/>
    </source>
</evidence>
<evidence type="ECO:0000256" key="4">
    <source>
        <dbReference type="ARBA" id="ARBA00023157"/>
    </source>
</evidence>
<dbReference type="STRING" id="185761.SAMN05660282_00459"/>
<dbReference type="Gene3D" id="3.40.50.1820">
    <property type="entry name" value="alpha/beta hydrolase"/>
    <property type="match status" value="1"/>
</dbReference>
<dbReference type="InterPro" id="IPR000675">
    <property type="entry name" value="Cutinase/axe"/>
</dbReference>
<comment type="similarity">
    <text evidence="1">Belongs to the cutinase family.</text>
</comment>
<keyword evidence="2" id="KW-0719">Serine esterase</keyword>
<evidence type="ECO:0000256" key="3">
    <source>
        <dbReference type="ARBA" id="ARBA00022801"/>
    </source>
</evidence>
<evidence type="ECO:0000313" key="6">
    <source>
        <dbReference type="Proteomes" id="UP000199065"/>
    </source>
</evidence>
<dbReference type="Pfam" id="PF01083">
    <property type="entry name" value="Cutinase"/>
    <property type="match status" value="1"/>
</dbReference>
<dbReference type="SUPFAM" id="SSF53474">
    <property type="entry name" value="alpha/beta-Hydrolases"/>
    <property type="match status" value="1"/>
</dbReference>
<gene>
    <name evidence="5" type="ORF">SAMN05660282_00459</name>
</gene>
<evidence type="ECO:0000313" key="5">
    <source>
        <dbReference type="EMBL" id="SFG27847.1"/>
    </source>
</evidence>